<evidence type="ECO:0000256" key="8">
    <source>
        <dbReference type="ARBA" id="ARBA00023163"/>
    </source>
</evidence>
<dbReference type="PROSITE" id="PS50048">
    <property type="entry name" value="ZN2_CY6_FUNGAL_2"/>
    <property type="match status" value="1"/>
</dbReference>
<dbReference type="PANTHER" id="PTHR40626:SF3">
    <property type="entry name" value="TRANSCRIPTION FACTOR WITH C2H2 AND ZN(2)-CYS(6) DNA BINDING DOMAIN (EUROFUNG)-RELATED"/>
    <property type="match status" value="1"/>
</dbReference>
<organism evidence="14 15">
    <name type="scientific">Aspergillus lucknowensis</name>
    <dbReference type="NCBI Taxonomy" id="176173"/>
    <lineage>
        <taxon>Eukaryota</taxon>
        <taxon>Fungi</taxon>
        <taxon>Dikarya</taxon>
        <taxon>Ascomycota</taxon>
        <taxon>Pezizomycotina</taxon>
        <taxon>Eurotiomycetes</taxon>
        <taxon>Eurotiomycetidae</taxon>
        <taxon>Eurotiales</taxon>
        <taxon>Aspergillaceae</taxon>
        <taxon>Aspergillus</taxon>
        <taxon>Aspergillus subgen. Nidulantes</taxon>
    </lineage>
</organism>
<evidence type="ECO:0000256" key="1">
    <source>
        <dbReference type="ARBA" id="ARBA00004123"/>
    </source>
</evidence>
<dbReference type="Proteomes" id="UP001610432">
    <property type="component" value="Unassembled WGS sequence"/>
</dbReference>
<evidence type="ECO:0000313" key="15">
    <source>
        <dbReference type="Proteomes" id="UP001610432"/>
    </source>
</evidence>
<evidence type="ECO:0000256" key="11">
    <source>
        <dbReference type="SAM" id="MobiDB-lite"/>
    </source>
</evidence>
<dbReference type="SMART" id="SM00066">
    <property type="entry name" value="GAL4"/>
    <property type="match status" value="1"/>
</dbReference>
<gene>
    <name evidence="14" type="ORF">BJX67DRAFT_379826</name>
</gene>
<feature type="domain" description="C2H2-type" evidence="13">
    <location>
        <begin position="35"/>
        <end position="60"/>
    </location>
</feature>
<evidence type="ECO:0000256" key="9">
    <source>
        <dbReference type="ARBA" id="ARBA00023242"/>
    </source>
</evidence>
<dbReference type="InterPro" id="IPR013087">
    <property type="entry name" value="Znf_C2H2_type"/>
</dbReference>
<keyword evidence="5" id="KW-0862">Zinc</keyword>
<evidence type="ECO:0000256" key="3">
    <source>
        <dbReference type="ARBA" id="ARBA00022737"/>
    </source>
</evidence>
<name>A0ABR4LWH5_9EURO</name>
<feature type="region of interest" description="Disordered" evidence="11">
    <location>
        <begin position="601"/>
        <end position="621"/>
    </location>
</feature>
<dbReference type="PANTHER" id="PTHR40626">
    <property type="entry name" value="MIP31509P"/>
    <property type="match status" value="1"/>
</dbReference>
<evidence type="ECO:0000259" key="13">
    <source>
        <dbReference type="PROSITE" id="PS50157"/>
    </source>
</evidence>
<feature type="domain" description="C2H2-type" evidence="13">
    <location>
        <begin position="7"/>
        <end position="34"/>
    </location>
</feature>
<dbReference type="SMART" id="SM00355">
    <property type="entry name" value="ZnF_C2H2"/>
    <property type="match status" value="2"/>
</dbReference>
<keyword evidence="15" id="KW-1185">Reference proteome</keyword>
<keyword evidence="9" id="KW-0539">Nucleus</keyword>
<dbReference type="CDD" id="cd00067">
    <property type="entry name" value="GAL4"/>
    <property type="match status" value="1"/>
</dbReference>
<proteinExistence type="predicted"/>
<dbReference type="InterPro" id="IPR036236">
    <property type="entry name" value="Znf_C2H2_sf"/>
</dbReference>
<dbReference type="InterPro" id="IPR007219">
    <property type="entry name" value="XnlR_reg_dom"/>
</dbReference>
<dbReference type="RefSeq" id="XP_070887870.1">
    <property type="nucleotide sequence ID" value="XM_071032659.1"/>
</dbReference>
<evidence type="ECO:0000313" key="14">
    <source>
        <dbReference type="EMBL" id="KAL2868891.1"/>
    </source>
</evidence>
<dbReference type="Gene3D" id="4.10.240.10">
    <property type="entry name" value="Zn(2)-C6 fungal-type DNA-binding domain"/>
    <property type="match status" value="1"/>
</dbReference>
<protein>
    <submittedName>
        <fullName evidence="14">Uncharacterized protein</fullName>
    </submittedName>
</protein>
<comment type="subcellular location">
    <subcellularLocation>
        <location evidence="1">Nucleus</location>
    </subcellularLocation>
</comment>
<sequence length="637" mass="70908">MESDSRLRCSQCPATFRRIEHLRRHLASHGNERPYQCCSCTASFKRRDALKRHWKSCRFHVDTGIDLFDIFETPQGKKARRACDRCARLKKACTFDHPCTACRAKNKSCSYERLGLLFVRSDPDVSSIFDSPSNLGRDATPLSSGLLPSSQEISLINWDLSVDPFQSSLGALPRASSTTIGGDRAGTLVYLSRVTTVTGLSNSFECHLYWQQDEMSDSVSAWSLCAVDDPWNEPLIWQSATASDTTPSSLGLMDWAGDPLLPQTLAIVDQFTRLASSTRVSNAADHQSVSVTSGLSQFMESMCIRFFSPPNIRRYLKLFWRLWYPHCPIVHRASFQAESTPPLLLATMLVIGACVSSHEADKETAKLWFDRLEAIAFSPELVSSAQNAGPAERLKCLQTMTLNFVFLLDAAFTIFYNSPPQMVLSELQMDLIYPEECFQAGSAETCLIYYRRRTSVAASAPWQEQGSSSWPTLTLRTAVRRICQAEEIPLEMQSALAEMGTLNLFLIIAALHNVLFHAQSAAVDSRFPALENGLGNWKRVWEKHQQQAADDANGIGIGIGTGVRIDTCSKGVIGFMRHAEEYWLLANILLDRFRDAQRDGVDTDLDSAGPGRGNLDGPHGNGMDQLKNLIMEFRGVC</sequence>
<keyword evidence="4 10" id="KW-0863">Zinc-finger</keyword>
<keyword evidence="2" id="KW-0479">Metal-binding</keyword>
<dbReference type="InterPro" id="IPR036864">
    <property type="entry name" value="Zn2-C6_fun-type_DNA-bd_sf"/>
</dbReference>
<dbReference type="Pfam" id="PF04082">
    <property type="entry name" value="Fungal_trans"/>
    <property type="match status" value="1"/>
</dbReference>
<dbReference type="PROSITE" id="PS50157">
    <property type="entry name" value="ZINC_FINGER_C2H2_2"/>
    <property type="match status" value="2"/>
</dbReference>
<evidence type="ECO:0000256" key="5">
    <source>
        <dbReference type="ARBA" id="ARBA00022833"/>
    </source>
</evidence>
<dbReference type="GeneID" id="98147731"/>
<dbReference type="InterPro" id="IPR001138">
    <property type="entry name" value="Zn2Cys6_DnaBD"/>
</dbReference>
<evidence type="ECO:0000256" key="2">
    <source>
        <dbReference type="ARBA" id="ARBA00022723"/>
    </source>
</evidence>
<keyword evidence="7" id="KW-0238">DNA-binding</keyword>
<feature type="domain" description="Zn(2)-C6 fungal-type" evidence="12">
    <location>
        <begin position="82"/>
        <end position="111"/>
    </location>
</feature>
<reference evidence="14 15" key="1">
    <citation type="submission" date="2024-07" db="EMBL/GenBank/DDBJ databases">
        <title>Section-level genome sequencing and comparative genomics of Aspergillus sections Usti and Cavernicolus.</title>
        <authorList>
            <consortium name="Lawrence Berkeley National Laboratory"/>
            <person name="Nybo J.L."/>
            <person name="Vesth T.C."/>
            <person name="Theobald S."/>
            <person name="Frisvad J.C."/>
            <person name="Larsen T.O."/>
            <person name="Kjaerboelling I."/>
            <person name="Rothschild-Mancinelli K."/>
            <person name="Lyhne E.K."/>
            <person name="Kogle M.E."/>
            <person name="Barry K."/>
            <person name="Clum A."/>
            <person name="Na H."/>
            <person name="Ledsgaard L."/>
            <person name="Lin J."/>
            <person name="Lipzen A."/>
            <person name="Kuo A."/>
            <person name="Riley R."/>
            <person name="Mondo S."/>
            <person name="Labutti K."/>
            <person name="Haridas S."/>
            <person name="Pangalinan J."/>
            <person name="Salamov A.A."/>
            <person name="Simmons B.A."/>
            <person name="Magnuson J.K."/>
            <person name="Chen J."/>
            <person name="Drula E."/>
            <person name="Henrissat B."/>
            <person name="Wiebenga A."/>
            <person name="Lubbers R.J."/>
            <person name="Gomes A.C."/>
            <person name="Macurrencykelacurrency M.R."/>
            <person name="Stajich J."/>
            <person name="Grigoriev I.V."/>
            <person name="Mortensen U.H."/>
            <person name="De Vries R.P."/>
            <person name="Baker S.E."/>
            <person name="Andersen M.R."/>
        </authorList>
    </citation>
    <scope>NUCLEOTIDE SEQUENCE [LARGE SCALE GENOMIC DNA]</scope>
    <source>
        <strain evidence="14 15">CBS 449.75</strain>
    </source>
</reference>
<dbReference type="Gene3D" id="3.30.160.60">
    <property type="entry name" value="Classic Zinc Finger"/>
    <property type="match status" value="1"/>
</dbReference>
<comment type="caution">
    <text evidence="14">The sequence shown here is derived from an EMBL/GenBank/DDBJ whole genome shotgun (WGS) entry which is preliminary data.</text>
</comment>
<keyword evidence="3" id="KW-0677">Repeat</keyword>
<keyword evidence="8" id="KW-0804">Transcription</keyword>
<dbReference type="PROSITE" id="PS00028">
    <property type="entry name" value="ZINC_FINGER_C2H2_1"/>
    <property type="match status" value="1"/>
</dbReference>
<evidence type="ECO:0000256" key="4">
    <source>
        <dbReference type="ARBA" id="ARBA00022771"/>
    </source>
</evidence>
<accession>A0ABR4LWH5</accession>
<keyword evidence="6" id="KW-0805">Transcription regulation</keyword>
<dbReference type="SUPFAM" id="SSF57701">
    <property type="entry name" value="Zn2/Cys6 DNA-binding domain"/>
    <property type="match status" value="1"/>
</dbReference>
<dbReference type="EMBL" id="JBFXLQ010000012">
    <property type="protein sequence ID" value="KAL2868891.1"/>
    <property type="molecule type" value="Genomic_DNA"/>
</dbReference>
<evidence type="ECO:0000259" key="12">
    <source>
        <dbReference type="PROSITE" id="PS50048"/>
    </source>
</evidence>
<evidence type="ECO:0000256" key="7">
    <source>
        <dbReference type="ARBA" id="ARBA00023125"/>
    </source>
</evidence>
<dbReference type="SUPFAM" id="SSF57667">
    <property type="entry name" value="beta-beta-alpha zinc fingers"/>
    <property type="match status" value="1"/>
</dbReference>
<evidence type="ECO:0000256" key="10">
    <source>
        <dbReference type="PROSITE-ProRule" id="PRU00042"/>
    </source>
</evidence>
<evidence type="ECO:0000256" key="6">
    <source>
        <dbReference type="ARBA" id="ARBA00023015"/>
    </source>
</evidence>
<dbReference type="InterPro" id="IPR051059">
    <property type="entry name" value="VerF-like"/>
</dbReference>